<evidence type="ECO:0000256" key="4">
    <source>
        <dbReference type="SAM" id="MobiDB-lite"/>
    </source>
</evidence>
<dbReference type="GO" id="GO:0000398">
    <property type="term" value="P:mRNA splicing, via spliceosome"/>
    <property type="evidence" value="ECO:0007669"/>
    <property type="project" value="UniProtKB-UniRule"/>
</dbReference>
<evidence type="ECO:0000256" key="3">
    <source>
        <dbReference type="RuleBase" id="RU367126"/>
    </source>
</evidence>
<comment type="subcellular location">
    <subcellularLocation>
        <location evidence="3">Nucleus</location>
    </subcellularLocation>
</comment>
<evidence type="ECO:0000259" key="5">
    <source>
        <dbReference type="PROSITE" id="PS50102"/>
    </source>
</evidence>
<accession>A0AAW2TAW1</accession>
<keyword evidence="3" id="KW-0539">Nucleus</keyword>
<gene>
    <name evidence="6" type="ORF">Slati_4107000</name>
</gene>
<dbReference type="Gene3D" id="4.10.60.10">
    <property type="entry name" value="Zinc finger, CCHC-type"/>
    <property type="match status" value="1"/>
</dbReference>
<keyword evidence="3" id="KW-0507">mRNA processing</keyword>
<dbReference type="GO" id="GO:0048024">
    <property type="term" value="P:regulation of mRNA splicing, via spliceosome"/>
    <property type="evidence" value="ECO:0007669"/>
    <property type="project" value="TreeGrafter"/>
</dbReference>
<proteinExistence type="inferred from homology"/>
<dbReference type="InterPro" id="IPR036612">
    <property type="entry name" value="KH_dom_type_1_sf"/>
</dbReference>
<dbReference type="InterPro" id="IPR032570">
    <property type="entry name" value="SF1-HH"/>
</dbReference>
<dbReference type="Gene3D" id="3.30.1370.10">
    <property type="entry name" value="K Homology domain, type 1"/>
    <property type="match status" value="1"/>
</dbReference>
<keyword evidence="1 3" id="KW-0479">Metal-binding</keyword>
<feature type="region of interest" description="Disordered" evidence="4">
    <location>
        <begin position="301"/>
        <end position="320"/>
    </location>
</feature>
<keyword evidence="3" id="KW-0747">Spliceosome</keyword>
<feature type="domain" description="RRM" evidence="5">
    <location>
        <begin position="498"/>
        <end position="576"/>
    </location>
</feature>
<comment type="similarity">
    <text evidence="3">Belongs to the BBP/SF1 family.</text>
</comment>
<feature type="compositionally biased region" description="Acidic residues" evidence="4">
    <location>
        <begin position="26"/>
        <end position="65"/>
    </location>
</feature>
<dbReference type="GO" id="GO:0008270">
    <property type="term" value="F:zinc ion binding"/>
    <property type="evidence" value="ECO:0007669"/>
    <property type="project" value="UniProtKB-UniRule"/>
</dbReference>
<dbReference type="PANTHER" id="PTHR11208:SF45">
    <property type="entry name" value="SPLICING FACTOR 1"/>
    <property type="match status" value="1"/>
</dbReference>
<dbReference type="InterPro" id="IPR012677">
    <property type="entry name" value="Nucleotide-bd_a/b_plait_sf"/>
</dbReference>
<dbReference type="EMBL" id="JACGWN010000015">
    <property type="protein sequence ID" value="KAL0400771.1"/>
    <property type="molecule type" value="Genomic_DNA"/>
</dbReference>
<dbReference type="SUPFAM" id="SSF54928">
    <property type="entry name" value="RNA-binding domain, RBD"/>
    <property type="match status" value="1"/>
</dbReference>
<dbReference type="Gene3D" id="6.10.140.1790">
    <property type="match status" value="1"/>
</dbReference>
<dbReference type="PROSITE" id="PS50102">
    <property type="entry name" value="RRM"/>
    <property type="match status" value="1"/>
</dbReference>
<comment type="function">
    <text evidence="3">Necessary for the splicing of pre-mRNA. Has a role in the recognition of the branch site (5'-UACUAAC-3'), the pyrimidine tract and the 3'-splice site at the 3'-end of introns.</text>
</comment>
<dbReference type="Pfam" id="PF00076">
    <property type="entry name" value="RRM_1"/>
    <property type="match status" value="1"/>
</dbReference>
<reference evidence="6" key="1">
    <citation type="submission" date="2020-06" db="EMBL/GenBank/DDBJ databases">
        <authorList>
            <person name="Li T."/>
            <person name="Hu X."/>
            <person name="Zhang T."/>
            <person name="Song X."/>
            <person name="Zhang H."/>
            <person name="Dai N."/>
            <person name="Sheng W."/>
            <person name="Hou X."/>
            <person name="Wei L."/>
        </authorList>
    </citation>
    <scope>NUCLEOTIDE SEQUENCE</scope>
    <source>
        <strain evidence="6">KEN1</strain>
        <tissue evidence="6">Leaf</tissue>
    </source>
</reference>
<feature type="compositionally biased region" description="Basic and acidic residues" evidence="4">
    <location>
        <begin position="302"/>
        <end position="312"/>
    </location>
</feature>
<feature type="compositionally biased region" description="Polar residues" evidence="4">
    <location>
        <begin position="111"/>
        <end position="120"/>
    </location>
</feature>
<organism evidence="6">
    <name type="scientific">Sesamum latifolium</name>
    <dbReference type="NCBI Taxonomy" id="2727402"/>
    <lineage>
        <taxon>Eukaryota</taxon>
        <taxon>Viridiplantae</taxon>
        <taxon>Streptophyta</taxon>
        <taxon>Embryophyta</taxon>
        <taxon>Tracheophyta</taxon>
        <taxon>Spermatophyta</taxon>
        <taxon>Magnoliopsida</taxon>
        <taxon>eudicotyledons</taxon>
        <taxon>Gunneridae</taxon>
        <taxon>Pentapetalae</taxon>
        <taxon>asterids</taxon>
        <taxon>lamiids</taxon>
        <taxon>Lamiales</taxon>
        <taxon>Pedaliaceae</taxon>
        <taxon>Sesamum</taxon>
    </lineage>
</organism>
<dbReference type="InterPro" id="IPR036875">
    <property type="entry name" value="Znf_CCHC_sf"/>
</dbReference>
<dbReference type="Gene3D" id="3.30.70.330">
    <property type="match status" value="1"/>
</dbReference>
<keyword evidence="3" id="KW-0508">mRNA splicing</keyword>
<feature type="region of interest" description="Disordered" evidence="4">
    <location>
        <begin position="22"/>
        <end position="120"/>
    </location>
</feature>
<dbReference type="InterPro" id="IPR047086">
    <property type="entry name" value="SF1-HH_sf"/>
</dbReference>
<sequence>MVTTRTLKKIKHMKYVKNMMKNQEAVIDEEPEEDSGEEIYEESEEDPEEEMVEDPEEYLEEEISETSEREELAVETSHLSSAKIGGTDSKGLVNELNEDPEEARRKKVVQGSGSETISKSVIPTGLCHNNIATPIEDQKQYLEEPVINPSSMSNASKAGYQLENDRGFGSPPSKACDSHKVLGEEYLKLEANFASAVRDHNGKTGLSKVIVNDGCESRKQEQGGSSGKRRQNRWDNHQEMETQIDGNSKRRKTRWDNDDSQHGLFHPSGIRNTLELAMDPKIISLKVKLLEINRKLQSPEIYDERPEGERSPSPEPIYNNLGMRINTRDVRVRKKLMNERSYILSKLAETNLTFKSPAKPKPTKFVKKLFVPEKEEPHPSEDEDLHVRVEADNQQALDAAVAMIEKLLIPVDYQNNDHKRAQLAELAKLRGTYKDNNICDFCKEQGHRKYACPLQDSTFEAVCCDICGSIGHSTSNCGVSKPSQISSKDKSNKEGDNGSLYVGYLSLAVDEKRLKELFLPFGKITKTTVVKDQTTGLSKGYGFVKFENPLDAAAAMTYMNGYKMDGKMLAVRVAGQKPVPGPLHPGNVPTHPSHTNIPCNALCQKSSIYGSPTSILPEAPFSTAYSESLCFSSSSSYSTHNINVATTSPLIFLHMPRPA</sequence>
<reference evidence="6" key="2">
    <citation type="journal article" date="2024" name="Plant">
        <title>Genomic evolution and insights into agronomic trait innovations of Sesamum species.</title>
        <authorList>
            <person name="Miao H."/>
            <person name="Wang L."/>
            <person name="Qu L."/>
            <person name="Liu H."/>
            <person name="Sun Y."/>
            <person name="Le M."/>
            <person name="Wang Q."/>
            <person name="Wei S."/>
            <person name="Zheng Y."/>
            <person name="Lin W."/>
            <person name="Duan Y."/>
            <person name="Cao H."/>
            <person name="Xiong S."/>
            <person name="Wang X."/>
            <person name="Wei L."/>
            <person name="Li C."/>
            <person name="Ma Q."/>
            <person name="Ju M."/>
            <person name="Zhao R."/>
            <person name="Li G."/>
            <person name="Mu C."/>
            <person name="Tian Q."/>
            <person name="Mei H."/>
            <person name="Zhang T."/>
            <person name="Gao T."/>
            <person name="Zhang H."/>
        </authorList>
    </citation>
    <scope>NUCLEOTIDE SEQUENCE</scope>
    <source>
        <strain evidence="6">KEN1</strain>
    </source>
</reference>
<dbReference type="PANTHER" id="PTHR11208">
    <property type="entry name" value="RNA-BINDING PROTEIN RELATED"/>
    <property type="match status" value="1"/>
</dbReference>
<name>A0AAW2TAW1_9LAMI</name>
<protein>
    <recommendedName>
        <fullName evidence="3">Branchpoint-bridging protein</fullName>
    </recommendedName>
</protein>
<dbReference type="GO" id="GO:0003729">
    <property type="term" value="F:mRNA binding"/>
    <property type="evidence" value="ECO:0007669"/>
    <property type="project" value="TreeGrafter"/>
</dbReference>
<dbReference type="InterPro" id="IPR045071">
    <property type="entry name" value="BBP-like"/>
</dbReference>
<dbReference type="Pfam" id="PF16275">
    <property type="entry name" value="SF1-HH"/>
    <property type="match status" value="1"/>
</dbReference>
<evidence type="ECO:0000313" key="6">
    <source>
        <dbReference type="EMBL" id="KAL0400771.1"/>
    </source>
</evidence>
<dbReference type="GO" id="GO:0045131">
    <property type="term" value="F:pre-mRNA branch point binding"/>
    <property type="evidence" value="ECO:0007669"/>
    <property type="project" value="UniProtKB-UniRule"/>
</dbReference>
<dbReference type="AlphaFoldDB" id="A0AAW2TAW1"/>
<comment type="caution">
    <text evidence="6">The sequence shown here is derived from an EMBL/GenBank/DDBJ whole genome shotgun (WGS) entry which is preliminary data.</text>
</comment>
<dbReference type="SMART" id="SM00360">
    <property type="entry name" value="RRM"/>
    <property type="match status" value="1"/>
</dbReference>
<dbReference type="SUPFAM" id="SSF57756">
    <property type="entry name" value="Retrovirus zinc finger-like domains"/>
    <property type="match status" value="1"/>
</dbReference>
<dbReference type="GO" id="GO:0005681">
    <property type="term" value="C:spliceosomal complex"/>
    <property type="evidence" value="ECO:0007669"/>
    <property type="project" value="UniProtKB-KW"/>
</dbReference>
<dbReference type="InterPro" id="IPR035979">
    <property type="entry name" value="RBD_domain_sf"/>
</dbReference>
<dbReference type="SUPFAM" id="SSF54791">
    <property type="entry name" value="Eukaryotic type KH-domain (KH-domain type I)"/>
    <property type="match status" value="1"/>
</dbReference>
<dbReference type="InterPro" id="IPR000504">
    <property type="entry name" value="RRM_dom"/>
</dbReference>
<keyword evidence="3" id="KW-0863">Zinc-finger</keyword>
<keyword evidence="2" id="KW-0694">RNA-binding</keyword>
<feature type="region of interest" description="Disordered" evidence="4">
    <location>
        <begin position="215"/>
        <end position="266"/>
    </location>
</feature>
<keyword evidence="3" id="KW-0862">Zinc</keyword>
<evidence type="ECO:0000256" key="2">
    <source>
        <dbReference type="PROSITE-ProRule" id="PRU00176"/>
    </source>
</evidence>
<evidence type="ECO:0000256" key="1">
    <source>
        <dbReference type="ARBA" id="ARBA00022723"/>
    </source>
</evidence>